<evidence type="ECO:0000256" key="1">
    <source>
        <dbReference type="SAM" id="Phobius"/>
    </source>
</evidence>
<keyword evidence="1" id="KW-1133">Transmembrane helix</keyword>
<proteinExistence type="predicted"/>
<keyword evidence="1" id="KW-0812">Transmembrane</keyword>
<keyword evidence="3" id="KW-1185">Reference proteome</keyword>
<organism evidence="2 3">
    <name type="scientific">Pocillopora damicornis</name>
    <name type="common">Cauliflower coral</name>
    <name type="synonym">Millepora damicornis</name>
    <dbReference type="NCBI Taxonomy" id="46731"/>
    <lineage>
        <taxon>Eukaryota</taxon>
        <taxon>Metazoa</taxon>
        <taxon>Cnidaria</taxon>
        <taxon>Anthozoa</taxon>
        <taxon>Hexacorallia</taxon>
        <taxon>Scleractinia</taxon>
        <taxon>Astrocoeniina</taxon>
        <taxon>Pocilloporidae</taxon>
        <taxon>Pocillopora</taxon>
    </lineage>
</organism>
<dbReference type="EMBL" id="RCHS01000299">
    <property type="protein sequence ID" value="RMX59660.1"/>
    <property type="molecule type" value="Genomic_DNA"/>
</dbReference>
<dbReference type="AlphaFoldDB" id="A0A3M6V198"/>
<reference evidence="2 3" key="1">
    <citation type="journal article" date="2018" name="Sci. Rep.">
        <title>Comparative analysis of the Pocillopora damicornis genome highlights role of immune system in coral evolution.</title>
        <authorList>
            <person name="Cunning R."/>
            <person name="Bay R.A."/>
            <person name="Gillette P."/>
            <person name="Baker A.C."/>
            <person name="Traylor-Knowles N."/>
        </authorList>
    </citation>
    <scope>NUCLEOTIDE SEQUENCE [LARGE SCALE GENOMIC DNA]</scope>
    <source>
        <strain evidence="2">RSMAS</strain>
        <tissue evidence="2">Whole animal</tissue>
    </source>
</reference>
<evidence type="ECO:0000313" key="3">
    <source>
        <dbReference type="Proteomes" id="UP000275408"/>
    </source>
</evidence>
<evidence type="ECO:0000313" key="2">
    <source>
        <dbReference type="EMBL" id="RMX59660.1"/>
    </source>
</evidence>
<sequence>MTNAIQASLDGTRCGDIGGKETANLSDEMEGLFSTGSQMTRFILLALLGILTFLMIIGKLWEVYTNCKPTGFRLTNQYVMFRER</sequence>
<gene>
    <name evidence="2" type="ORF">pdam_00010499</name>
</gene>
<feature type="transmembrane region" description="Helical" evidence="1">
    <location>
        <begin position="42"/>
        <end position="61"/>
    </location>
</feature>
<protein>
    <submittedName>
        <fullName evidence="2">Uncharacterized protein</fullName>
    </submittedName>
</protein>
<dbReference type="Proteomes" id="UP000275408">
    <property type="component" value="Unassembled WGS sequence"/>
</dbReference>
<keyword evidence="1" id="KW-0472">Membrane</keyword>
<name>A0A3M6V198_POCDA</name>
<accession>A0A3M6V198</accession>
<comment type="caution">
    <text evidence="2">The sequence shown here is derived from an EMBL/GenBank/DDBJ whole genome shotgun (WGS) entry which is preliminary data.</text>
</comment>